<sequence length="97" mass="10157">GCPGLADARERIPAHRLRRSGGQDGGTTARTGRGQGPRGAARGRGCRAVRGGPGQTVGPREAGHDRCRQRGTRGFQGWRTGGWDHRCGSEEGRGAAL</sequence>
<dbReference type="AlphaFoldDB" id="A0A6J4Q6Y1"/>
<keyword evidence="2" id="KW-0132">Cell division</keyword>
<protein>
    <submittedName>
        <fullName evidence="2">Cell division protein FtsL</fullName>
    </submittedName>
</protein>
<organism evidence="2">
    <name type="scientific">uncultured Rubrobacteraceae bacterium</name>
    <dbReference type="NCBI Taxonomy" id="349277"/>
    <lineage>
        <taxon>Bacteria</taxon>
        <taxon>Bacillati</taxon>
        <taxon>Actinomycetota</taxon>
        <taxon>Rubrobacteria</taxon>
        <taxon>Rubrobacterales</taxon>
        <taxon>Rubrobacteraceae</taxon>
        <taxon>environmental samples</taxon>
    </lineage>
</organism>
<feature type="compositionally biased region" description="Basic and acidic residues" evidence="1">
    <location>
        <begin position="82"/>
        <end position="97"/>
    </location>
</feature>
<accession>A0A6J4Q6Y1</accession>
<dbReference type="EMBL" id="CADCUV010000176">
    <property type="protein sequence ID" value="CAA9435681.1"/>
    <property type="molecule type" value="Genomic_DNA"/>
</dbReference>
<feature type="region of interest" description="Disordered" evidence="1">
    <location>
        <begin position="1"/>
        <end position="97"/>
    </location>
</feature>
<feature type="non-terminal residue" evidence="2">
    <location>
        <position position="1"/>
    </location>
</feature>
<feature type="non-terminal residue" evidence="2">
    <location>
        <position position="97"/>
    </location>
</feature>
<name>A0A6J4Q6Y1_9ACTN</name>
<dbReference type="GO" id="GO:0051301">
    <property type="term" value="P:cell division"/>
    <property type="evidence" value="ECO:0007669"/>
    <property type="project" value="UniProtKB-KW"/>
</dbReference>
<evidence type="ECO:0000256" key="1">
    <source>
        <dbReference type="SAM" id="MobiDB-lite"/>
    </source>
</evidence>
<keyword evidence="2" id="KW-0131">Cell cycle</keyword>
<proteinExistence type="predicted"/>
<evidence type="ECO:0000313" key="2">
    <source>
        <dbReference type="EMBL" id="CAA9435681.1"/>
    </source>
</evidence>
<gene>
    <name evidence="2" type="ORF">AVDCRST_MAG22-3645</name>
</gene>
<reference evidence="2" key="1">
    <citation type="submission" date="2020-02" db="EMBL/GenBank/DDBJ databases">
        <authorList>
            <person name="Meier V. D."/>
        </authorList>
    </citation>
    <scope>NUCLEOTIDE SEQUENCE</scope>
    <source>
        <strain evidence="2">AVDCRST_MAG22</strain>
    </source>
</reference>